<gene>
    <name evidence="2" type="ORF">B1H18_10415</name>
</gene>
<keyword evidence="1" id="KW-0472">Membrane</keyword>
<name>A0A1V4AAI5_9ACTN</name>
<dbReference type="EMBL" id="MVFC01000006">
    <property type="protein sequence ID" value="OON80802.1"/>
    <property type="molecule type" value="Genomic_DNA"/>
</dbReference>
<evidence type="ECO:0000256" key="1">
    <source>
        <dbReference type="SAM" id="Phobius"/>
    </source>
</evidence>
<organism evidence="2 3">
    <name type="scientific">Streptomyces tsukubensis</name>
    <dbReference type="NCBI Taxonomy" id="83656"/>
    <lineage>
        <taxon>Bacteria</taxon>
        <taxon>Bacillati</taxon>
        <taxon>Actinomycetota</taxon>
        <taxon>Actinomycetes</taxon>
        <taxon>Kitasatosporales</taxon>
        <taxon>Streptomycetaceae</taxon>
        <taxon>Streptomyces</taxon>
    </lineage>
</organism>
<dbReference type="AlphaFoldDB" id="A0A1V4AAI5"/>
<proteinExistence type="predicted"/>
<protein>
    <submittedName>
        <fullName evidence="2">Uncharacterized protein</fullName>
    </submittedName>
</protein>
<dbReference type="Proteomes" id="UP000190539">
    <property type="component" value="Unassembled WGS sequence"/>
</dbReference>
<reference evidence="2 3" key="1">
    <citation type="submission" date="2017-02" db="EMBL/GenBank/DDBJ databases">
        <title>Draft Genome Sequence of Streptomyces tsukubaensis F601, a Producer of the immunosuppressant tacrolimus FK506.</title>
        <authorList>
            <person name="Zong G."/>
            <person name="Zhong C."/>
            <person name="Fu J."/>
            <person name="Qin R."/>
            <person name="Cao G."/>
        </authorList>
    </citation>
    <scope>NUCLEOTIDE SEQUENCE [LARGE SCALE GENOMIC DNA]</scope>
    <source>
        <strain evidence="2 3">F601</strain>
    </source>
</reference>
<evidence type="ECO:0000313" key="3">
    <source>
        <dbReference type="Proteomes" id="UP000190539"/>
    </source>
</evidence>
<comment type="caution">
    <text evidence="2">The sequence shown here is derived from an EMBL/GenBank/DDBJ whole genome shotgun (WGS) entry which is preliminary data.</text>
</comment>
<accession>A0A1V4AAI5</accession>
<dbReference type="OrthoDB" id="4277468at2"/>
<feature type="transmembrane region" description="Helical" evidence="1">
    <location>
        <begin position="103"/>
        <end position="124"/>
    </location>
</feature>
<dbReference type="RefSeq" id="WP_077966978.1">
    <property type="nucleotide sequence ID" value="NZ_CP045178.1"/>
</dbReference>
<dbReference type="STRING" id="83656.B1H18_10415"/>
<keyword evidence="3" id="KW-1185">Reference proteome</keyword>
<keyword evidence="1" id="KW-0812">Transmembrane</keyword>
<evidence type="ECO:0000313" key="2">
    <source>
        <dbReference type="EMBL" id="OON80802.1"/>
    </source>
</evidence>
<keyword evidence="1" id="KW-1133">Transmembrane helix</keyword>
<sequence length="190" mass="21561">MGKQRGLPIGQFIGDDGGIHNMVSSSVIAAVPAAREAAVKYGREVRFDFLDNVAVHWMLFHRWEDNRRWRRPACLAGLPLFVFTFGAWPFWDLVASQQPRAFQIAFICLDALIVLGMLLGLYLWRRPSLRDPSLRNVRIRARHYHQIVGIARRGGADIPTAYPYFGMHASARKFFPDAPELPTPETDKSA</sequence>
<feature type="transmembrane region" description="Helical" evidence="1">
    <location>
        <begin position="72"/>
        <end position="91"/>
    </location>
</feature>